<dbReference type="OrthoDB" id="9807082at2"/>
<keyword evidence="6 8" id="KW-1133">Transmembrane helix</keyword>
<dbReference type="InterPro" id="IPR002781">
    <property type="entry name" value="TM_pro_TauE-like"/>
</dbReference>
<sequence>MSDIEWALVALAALAAGAVNALAGGGTLITFPLLTAVGLPAIEANITNTVALCPGYLAATLAQAGDLRTQRRRLWWYLPTAILGGIVGGVLLLHTGERTFRALVPYLILFAALLLACQDWVRGWLLRRARHPDSARWLETLGVVPAFLAAVYGGYFGAGVSVIVLAMLGLVLDDTLTRLNALKQGIAFAVNTAAALFLALSGRVDWPVALAMAAGALVGGALGGKLAGRIQPALLRGIVVGVGVVVAGIYWVRG</sequence>
<gene>
    <name evidence="9" type="ORF">SAMN02949497_0950</name>
</gene>
<dbReference type="InterPro" id="IPR052017">
    <property type="entry name" value="TSUP"/>
</dbReference>
<dbReference type="Proteomes" id="UP000192923">
    <property type="component" value="Unassembled WGS sequence"/>
</dbReference>
<keyword evidence="5 8" id="KW-0812">Transmembrane</keyword>
<feature type="transmembrane region" description="Helical" evidence="8">
    <location>
        <begin position="100"/>
        <end position="121"/>
    </location>
</feature>
<evidence type="ECO:0000256" key="6">
    <source>
        <dbReference type="ARBA" id="ARBA00022989"/>
    </source>
</evidence>
<feature type="transmembrane region" description="Helical" evidence="8">
    <location>
        <begin position="208"/>
        <end position="227"/>
    </location>
</feature>
<dbReference type="GO" id="GO:0005886">
    <property type="term" value="C:plasma membrane"/>
    <property type="evidence" value="ECO:0007669"/>
    <property type="project" value="UniProtKB-SubCell"/>
</dbReference>
<protein>
    <recommendedName>
        <fullName evidence="8">Probable membrane transporter protein</fullName>
    </recommendedName>
</protein>
<feature type="transmembrane region" description="Helical" evidence="8">
    <location>
        <begin position="141"/>
        <end position="172"/>
    </location>
</feature>
<reference evidence="9 10" key="1">
    <citation type="submission" date="2016-12" db="EMBL/GenBank/DDBJ databases">
        <authorList>
            <person name="Song W.-J."/>
            <person name="Kurnit D.M."/>
        </authorList>
    </citation>
    <scope>NUCLEOTIDE SEQUENCE [LARGE SCALE GENOMIC DNA]</scope>
    <source>
        <strain evidence="9 10">175</strain>
    </source>
</reference>
<keyword evidence="7 8" id="KW-0472">Membrane</keyword>
<evidence type="ECO:0000256" key="5">
    <source>
        <dbReference type="ARBA" id="ARBA00022692"/>
    </source>
</evidence>
<evidence type="ECO:0000256" key="4">
    <source>
        <dbReference type="ARBA" id="ARBA00022475"/>
    </source>
</evidence>
<organism evidence="9 10">
    <name type="scientific">Methylomagnum ishizawai</name>
    <dbReference type="NCBI Taxonomy" id="1760988"/>
    <lineage>
        <taxon>Bacteria</taxon>
        <taxon>Pseudomonadati</taxon>
        <taxon>Pseudomonadota</taxon>
        <taxon>Gammaproteobacteria</taxon>
        <taxon>Methylococcales</taxon>
        <taxon>Methylococcaceae</taxon>
        <taxon>Methylomagnum</taxon>
    </lineage>
</organism>
<dbReference type="EMBL" id="FXAM01000001">
    <property type="protein sequence ID" value="SMF93663.1"/>
    <property type="molecule type" value="Genomic_DNA"/>
</dbReference>
<evidence type="ECO:0000313" key="9">
    <source>
        <dbReference type="EMBL" id="SMF93663.1"/>
    </source>
</evidence>
<evidence type="ECO:0000256" key="1">
    <source>
        <dbReference type="ARBA" id="ARBA00004651"/>
    </source>
</evidence>
<feature type="transmembrane region" description="Helical" evidence="8">
    <location>
        <begin position="74"/>
        <end position="93"/>
    </location>
</feature>
<keyword evidence="3" id="KW-0813">Transport</keyword>
<dbReference type="AlphaFoldDB" id="A0A1Y6CYM9"/>
<evidence type="ECO:0000256" key="2">
    <source>
        <dbReference type="ARBA" id="ARBA00009142"/>
    </source>
</evidence>
<dbReference type="PANTHER" id="PTHR30269">
    <property type="entry name" value="TRANSMEMBRANE PROTEIN YFCA"/>
    <property type="match status" value="1"/>
</dbReference>
<name>A0A1Y6CYM9_9GAMM</name>
<keyword evidence="4 8" id="KW-1003">Cell membrane</keyword>
<feature type="transmembrane region" description="Helical" evidence="8">
    <location>
        <begin position="234"/>
        <end position="252"/>
    </location>
</feature>
<evidence type="ECO:0000256" key="8">
    <source>
        <dbReference type="RuleBase" id="RU363041"/>
    </source>
</evidence>
<dbReference type="PANTHER" id="PTHR30269:SF0">
    <property type="entry name" value="MEMBRANE TRANSPORTER PROTEIN YFCA-RELATED"/>
    <property type="match status" value="1"/>
</dbReference>
<dbReference type="STRING" id="1760988.SAMN02949497_0950"/>
<dbReference type="Pfam" id="PF01925">
    <property type="entry name" value="TauE"/>
    <property type="match status" value="1"/>
</dbReference>
<comment type="similarity">
    <text evidence="2 8">Belongs to the 4-toluene sulfonate uptake permease (TSUP) (TC 2.A.102) family.</text>
</comment>
<evidence type="ECO:0000256" key="7">
    <source>
        <dbReference type="ARBA" id="ARBA00023136"/>
    </source>
</evidence>
<evidence type="ECO:0000313" key="10">
    <source>
        <dbReference type="Proteomes" id="UP000192923"/>
    </source>
</evidence>
<dbReference type="RefSeq" id="WP_085210417.1">
    <property type="nucleotide sequence ID" value="NZ_FXAM01000001.1"/>
</dbReference>
<evidence type="ECO:0000256" key="3">
    <source>
        <dbReference type="ARBA" id="ARBA00022448"/>
    </source>
</evidence>
<accession>A0A1Y6CYM9</accession>
<proteinExistence type="inferred from homology"/>
<comment type="subcellular location">
    <subcellularLocation>
        <location evidence="1 8">Cell membrane</location>
        <topology evidence="1 8">Multi-pass membrane protein</topology>
    </subcellularLocation>
</comment>
<keyword evidence="10" id="KW-1185">Reference proteome</keyword>